<feature type="compositionally biased region" description="Low complexity" evidence="7">
    <location>
        <begin position="234"/>
        <end position="243"/>
    </location>
</feature>
<dbReference type="InterPro" id="IPR018494">
    <property type="entry name" value="Oxysterol-bd_CS"/>
</dbReference>
<dbReference type="PANTHER" id="PTHR10972:SF47">
    <property type="entry name" value="OXYSTEROL-BINDING PROTEIN-RELATED PROTEIN 10"/>
    <property type="match status" value="1"/>
</dbReference>
<evidence type="ECO:0000256" key="7">
    <source>
        <dbReference type="SAM" id="MobiDB-lite"/>
    </source>
</evidence>
<feature type="compositionally biased region" description="Acidic residues" evidence="7">
    <location>
        <begin position="267"/>
        <end position="281"/>
    </location>
</feature>
<feature type="compositionally biased region" description="Polar residues" evidence="7">
    <location>
        <begin position="181"/>
        <end position="194"/>
    </location>
</feature>
<feature type="region of interest" description="Disordered" evidence="7">
    <location>
        <begin position="181"/>
        <end position="282"/>
    </location>
</feature>
<dbReference type="SUPFAM" id="SSF144000">
    <property type="entry name" value="Oxysterol-binding protein-like"/>
    <property type="match status" value="1"/>
</dbReference>
<dbReference type="Gene3D" id="2.40.160.120">
    <property type="match status" value="1"/>
</dbReference>
<dbReference type="Pfam" id="PF01237">
    <property type="entry name" value="Oxysterol_BP"/>
    <property type="match status" value="2"/>
</dbReference>
<dbReference type="FunFam" id="2.40.160.120:FF:000002">
    <property type="entry name" value="Oxysterol-binding protein"/>
    <property type="match status" value="1"/>
</dbReference>
<keyword evidence="1 6" id="KW-0813">Transport</keyword>
<dbReference type="OrthoDB" id="48057at2759"/>
<dbReference type="GO" id="GO:0015485">
    <property type="term" value="F:cholesterol binding"/>
    <property type="evidence" value="ECO:0007669"/>
    <property type="project" value="TreeGrafter"/>
</dbReference>
<dbReference type="FunFam" id="1.10.287.2720:FF:000001">
    <property type="entry name" value="Oxysterol-binding OBPalpha"/>
    <property type="match status" value="1"/>
</dbReference>
<dbReference type="InterPro" id="IPR037239">
    <property type="entry name" value="OSBP_sf"/>
</dbReference>
<keyword evidence="9" id="KW-1185">Reference proteome</keyword>
<reference evidence="8" key="1">
    <citation type="submission" date="2021-01" db="EMBL/GenBank/DDBJ databases">
        <authorList>
            <person name="Zahm M."/>
            <person name="Roques C."/>
            <person name="Cabau C."/>
            <person name="Klopp C."/>
            <person name="Donnadieu C."/>
            <person name="Jouanno E."/>
            <person name="Lampietro C."/>
            <person name="Louis A."/>
            <person name="Herpin A."/>
            <person name="Echchiki A."/>
            <person name="Berthelot C."/>
            <person name="Parey E."/>
            <person name="Roest-Crollius H."/>
            <person name="Braasch I."/>
            <person name="Postlethwait J."/>
            <person name="Bobe J."/>
            <person name="Montfort J."/>
            <person name="Bouchez O."/>
            <person name="Begum T."/>
            <person name="Mejri S."/>
            <person name="Adams A."/>
            <person name="Chen W.-J."/>
            <person name="Guiguen Y."/>
        </authorList>
    </citation>
    <scope>NUCLEOTIDE SEQUENCE</scope>
    <source>
        <tissue evidence="8">Blood</tissue>
    </source>
</reference>
<protein>
    <recommendedName>
        <fullName evidence="6">Oxysterol-binding protein</fullName>
    </recommendedName>
</protein>
<evidence type="ECO:0000256" key="2">
    <source>
        <dbReference type="ARBA" id="ARBA00022553"/>
    </source>
</evidence>
<proteinExistence type="inferred from homology"/>
<keyword evidence="3 6" id="KW-0445">Lipid transport</keyword>
<dbReference type="EMBL" id="JAERUA010000020">
    <property type="protein sequence ID" value="KAI1885609.1"/>
    <property type="molecule type" value="Genomic_DNA"/>
</dbReference>
<accession>A0A8T3CKC7</accession>
<dbReference type="GO" id="GO:0006869">
    <property type="term" value="P:lipid transport"/>
    <property type="evidence" value="ECO:0007669"/>
    <property type="project" value="UniProtKB-KW"/>
</dbReference>
<name>A0A8T3CKC7_9TELE</name>
<evidence type="ECO:0000256" key="4">
    <source>
        <dbReference type="ARBA" id="ARBA00023121"/>
    </source>
</evidence>
<organism evidence="8 9">
    <name type="scientific">Albula goreensis</name>
    <dbReference type="NCBI Taxonomy" id="1534307"/>
    <lineage>
        <taxon>Eukaryota</taxon>
        <taxon>Metazoa</taxon>
        <taxon>Chordata</taxon>
        <taxon>Craniata</taxon>
        <taxon>Vertebrata</taxon>
        <taxon>Euteleostomi</taxon>
        <taxon>Actinopterygii</taxon>
        <taxon>Neopterygii</taxon>
        <taxon>Teleostei</taxon>
        <taxon>Albuliformes</taxon>
        <taxon>Albulidae</taxon>
        <taxon>Albula</taxon>
    </lineage>
</organism>
<gene>
    <name evidence="8" type="ORF">AGOR_G00205590</name>
</gene>
<dbReference type="AlphaFoldDB" id="A0A8T3CKC7"/>
<feature type="region of interest" description="Disordered" evidence="7">
    <location>
        <begin position="387"/>
        <end position="410"/>
    </location>
</feature>
<comment type="caution">
    <text evidence="8">The sequence shown here is derived from an EMBL/GenBank/DDBJ whole genome shotgun (WGS) entry which is preliminary data.</text>
</comment>
<feature type="region of interest" description="Disordered" evidence="7">
    <location>
        <begin position="606"/>
        <end position="636"/>
    </location>
</feature>
<dbReference type="PANTHER" id="PTHR10972">
    <property type="entry name" value="OXYSTEROL-BINDING PROTEIN-RELATED"/>
    <property type="match status" value="1"/>
</dbReference>
<comment type="similarity">
    <text evidence="5">Belongs to the OSBP family.</text>
</comment>
<dbReference type="InterPro" id="IPR000648">
    <property type="entry name" value="Oxysterol-bd"/>
</dbReference>
<dbReference type="GO" id="GO:0016020">
    <property type="term" value="C:membrane"/>
    <property type="evidence" value="ECO:0007669"/>
    <property type="project" value="TreeGrafter"/>
</dbReference>
<evidence type="ECO:0000256" key="6">
    <source>
        <dbReference type="RuleBase" id="RU003845"/>
    </source>
</evidence>
<dbReference type="FunFam" id="3.30.70.3490:FF:000001">
    <property type="entry name" value="Oxysterol-binding protein"/>
    <property type="match status" value="1"/>
</dbReference>
<keyword evidence="4" id="KW-0446">Lipid-binding</keyword>
<feature type="compositionally biased region" description="Polar residues" evidence="7">
    <location>
        <begin position="250"/>
        <end position="259"/>
    </location>
</feature>
<keyword evidence="2" id="KW-0597">Phosphoprotein</keyword>
<sequence>MPLCVTAERGGGAAERYGPALGEERVRGDRSPSSCSSCSHSCSCCHLFQGSSCASSGRTRSFSLLPHPPPTSSSSPGSQRYPAHAGAPSAIVTITHHKSPAAARRAKNQYPGRLLEVKEIMSQAEGQQKTLVQSIEALPTRGPLTCLDQDLLLLKATSAATLSCLGECLNILQQNVGQVTQHCNAPSNAPSHTPSHARDLASDTVPGWPGPKSPSADRLKNGGPASSGPTADNSSSISSEPSPALRNKGLTHSTENPSLESIRPSDETTDTEDNEEDELGVMEDQRSVILHLLSQLKLGMDLTRVVLPTFILEKRSLLEMYANFMAHPDLFLCITAAVTPEERIVRFVEYYLTSFHEGRKGAVAKKPYNPVLGESFHCSWEVPRDRVRPPQRTNAGPGLRDPARTEPSGADTSGCYRVRFVAEQVSHHPPVSGFYCECQERRMCVNAHVWTKSKFMGMSIGVSMVGEGVLCLLEHDEEYVFTLPCAYARSILTVPWVELGGKVSINCAKSGYSATVTFHTKPFYGGKVHRVTAEVKHNPTNTIVCKAQGEWNGTLEFTYSSGETKVIDTSKLPVIKKKIRPLERQGLMESRRLWQRVTEALKEGNVDAATEHKHILEERQRSEERQRATSNTPWKPKHFIKEGDGWVYHNPLWKTH</sequence>
<feature type="compositionally biased region" description="Basic and acidic residues" evidence="7">
    <location>
        <begin position="606"/>
        <end position="627"/>
    </location>
</feature>
<feature type="region of interest" description="Disordered" evidence="7">
    <location>
        <begin position="64"/>
        <end position="85"/>
    </location>
</feature>
<evidence type="ECO:0000256" key="5">
    <source>
        <dbReference type="RuleBase" id="RU003844"/>
    </source>
</evidence>
<dbReference type="GO" id="GO:0005829">
    <property type="term" value="C:cytosol"/>
    <property type="evidence" value="ECO:0007669"/>
    <property type="project" value="TreeGrafter"/>
</dbReference>
<evidence type="ECO:0000313" key="8">
    <source>
        <dbReference type="EMBL" id="KAI1885609.1"/>
    </source>
</evidence>
<dbReference type="PROSITE" id="PS01013">
    <property type="entry name" value="OSBP"/>
    <property type="match status" value="1"/>
</dbReference>
<evidence type="ECO:0000256" key="3">
    <source>
        <dbReference type="ARBA" id="ARBA00023055"/>
    </source>
</evidence>
<evidence type="ECO:0000313" key="9">
    <source>
        <dbReference type="Proteomes" id="UP000829720"/>
    </source>
</evidence>
<dbReference type="Gene3D" id="3.30.70.3490">
    <property type="match status" value="1"/>
</dbReference>
<dbReference type="Proteomes" id="UP000829720">
    <property type="component" value="Unassembled WGS sequence"/>
</dbReference>
<dbReference type="Gene3D" id="1.10.287.2720">
    <property type="match status" value="1"/>
</dbReference>
<evidence type="ECO:0000256" key="1">
    <source>
        <dbReference type="ARBA" id="ARBA00022448"/>
    </source>
</evidence>